<proteinExistence type="predicted"/>
<evidence type="ECO:0000313" key="1">
    <source>
        <dbReference type="EMBL" id="AOW03717.1"/>
    </source>
</evidence>
<dbReference type="GeneID" id="94583257"/>
<dbReference type="AlphaFoldDB" id="A0A1D8NDK3"/>
<evidence type="ECO:0000313" key="2">
    <source>
        <dbReference type="Proteomes" id="UP000182444"/>
    </source>
</evidence>
<gene>
    <name evidence="1" type="ORF">YALI1_D09297g</name>
</gene>
<accession>A0A1D8NDK3</accession>
<organism evidence="1 2">
    <name type="scientific">Yarrowia lipolytica</name>
    <name type="common">Candida lipolytica</name>
    <dbReference type="NCBI Taxonomy" id="4952"/>
    <lineage>
        <taxon>Eukaryota</taxon>
        <taxon>Fungi</taxon>
        <taxon>Dikarya</taxon>
        <taxon>Ascomycota</taxon>
        <taxon>Saccharomycotina</taxon>
        <taxon>Dipodascomycetes</taxon>
        <taxon>Dipodascales</taxon>
        <taxon>Dipodascales incertae sedis</taxon>
        <taxon>Yarrowia</taxon>
    </lineage>
</organism>
<protein>
    <submittedName>
        <fullName evidence="1">Uncharacterized protein</fullName>
    </submittedName>
</protein>
<name>A0A1D8NDK3_YARLL</name>
<dbReference type="EMBL" id="CP017556">
    <property type="protein sequence ID" value="AOW03717.1"/>
    <property type="molecule type" value="Genomic_DNA"/>
</dbReference>
<dbReference type="VEuPathDB" id="FungiDB:YALI1_D09297g"/>
<dbReference type="Proteomes" id="UP000182444">
    <property type="component" value="Chromosome 1D"/>
</dbReference>
<dbReference type="RefSeq" id="XP_068138743.1">
    <property type="nucleotide sequence ID" value="XM_068282642.1"/>
</dbReference>
<reference evidence="1 2" key="1">
    <citation type="journal article" date="2016" name="PLoS ONE">
        <title>Sequence Assembly of Yarrowia lipolytica Strain W29/CLIB89 Shows Transposable Element Diversity.</title>
        <authorList>
            <person name="Magnan C."/>
            <person name="Yu J."/>
            <person name="Chang I."/>
            <person name="Jahn E."/>
            <person name="Kanomata Y."/>
            <person name="Wu J."/>
            <person name="Zeller M."/>
            <person name="Oakes M."/>
            <person name="Baldi P."/>
            <person name="Sandmeyer S."/>
        </authorList>
    </citation>
    <scope>NUCLEOTIDE SEQUENCE [LARGE SCALE GENOMIC DNA]</scope>
    <source>
        <strain evidence="2">CLIB89(W29)</strain>
    </source>
</reference>
<sequence>MEIQNGRWQMDEIDHCASVPWIYDLHDMSCTRLKACSWAGDYVDGGTNKSDTSWLLQVDRSNNTSAGVIKRHQVAQPIPVPDECLSQSLRHW</sequence>